<dbReference type="InterPro" id="IPR045229">
    <property type="entry name" value="TPP_enz"/>
</dbReference>
<dbReference type="PANTHER" id="PTHR18968:SF14">
    <property type="entry name" value="GLYOXYLATE CARBOLIGASE"/>
    <property type="match status" value="1"/>
</dbReference>
<dbReference type="InterPro" id="IPR029061">
    <property type="entry name" value="THDP-binding"/>
</dbReference>
<dbReference type="GO" id="GO:0009099">
    <property type="term" value="P:L-valine biosynthetic process"/>
    <property type="evidence" value="ECO:0007669"/>
    <property type="project" value="TreeGrafter"/>
</dbReference>
<evidence type="ECO:0000259" key="4">
    <source>
        <dbReference type="Pfam" id="PF00205"/>
    </source>
</evidence>
<feature type="domain" description="Thiamine pyrophosphate enzyme N-terminal TPP-binding" evidence="6">
    <location>
        <begin position="1"/>
        <end position="116"/>
    </location>
</feature>
<dbReference type="RefSeq" id="WP_071875075.1">
    <property type="nucleotide sequence ID" value="NZ_JBHSHF010000006.1"/>
</dbReference>
<dbReference type="FunFam" id="3.40.50.970:FF:000007">
    <property type="entry name" value="Acetolactate synthase"/>
    <property type="match status" value="1"/>
</dbReference>
<evidence type="ECO:0000256" key="3">
    <source>
        <dbReference type="RuleBase" id="RU362132"/>
    </source>
</evidence>
<evidence type="ECO:0000256" key="2">
    <source>
        <dbReference type="ARBA" id="ARBA00023052"/>
    </source>
</evidence>
<dbReference type="Gene3D" id="3.40.50.970">
    <property type="match status" value="2"/>
</dbReference>
<evidence type="ECO:0000259" key="5">
    <source>
        <dbReference type="Pfam" id="PF02775"/>
    </source>
</evidence>
<reference evidence="7 8" key="1">
    <citation type="submission" date="2014-12" db="EMBL/GenBank/DDBJ databases">
        <title>Draft genome sequences of 29 type strains of Enterococci.</title>
        <authorList>
            <person name="Zhong Z."/>
            <person name="Sun Z."/>
            <person name="Liu W."/>
            <person name="Zhang W."/>
            <person name="Zhang H."/>
        </authorList>
    </citation>
    <scope>NUCLEOTIDE SEQUENCE [LARGE SCALE GENOMIC DNA]</scope>
    <source>
        <strain evidence="7 8">DSM 17690</strain>
    </source>
</reference>
<proteinExistence type="inferred from homology"/>
<evidence type="ECO:0008006" key="9">
    <source>
        <dbReference type="Google" id="ProtNLM"/>
    </source>
</evidence>
<organism evidence="7 8">
    <name type="scientific">Enterococcus aquimarinus</name>
    <dbReference type="NCBI Taxonomy" id="328396"/>
    <lineage>
        <taxon>Bacteria</taxon>
        <taxon>Bacillati</taxon>
        <taxon>Bacillota</taxon>
        <taxon>Bacilli</taxon>
        <taxon>Lactobacillales</taxon>
        <taxon>Enterococcaceae</taxon>
        <taxon>Enterococcus</taxon>
    </lineage>
</organism>
<dbReference type="GO" id="GO:0050660">
    <property type="term" value="F:flavin adenine dinucleotide binding"/>
    <property type="evidence" value="ECO:0007669"/>
    <property type="project" value="TreeGrafter"/>
</dbReference>
<dbReference type="STRING" id="328396.RU93_GL000361"/>
<comment type="similarity">
    <text evidence="1 3">Belongs to the TPP enzyme family.</text>
</comment>
<dbReference type="Proteomes" id="UP000182149">
    <property type="component" value="Unassembled WGS sequence"/>
</dbReference>
<dbReference type="OrthoDB" id="4494979at2"/>
<accession>A0A1L8QRH2</accession>
<dbReference type="AlphaFoldDB" id="A0A1L8QRH2"/>
<dbReference type="InterPro" id="IPR012000">
    <property type="entry name" value="Thiamin_PyroP_enz_cen_dom"/>
</dbReference>
<name>A0A1L8QRH2_9ENTE</name>
<evidence type="ECO:0000256" key="1">
    <source>
        <dbReference type="ARBA" id="ARBA00007812"/>
    </source>
</evidence>
<dbReference type="GO" id="GO:0009028">
    <property type="term" value="F:tartronate-semialdehyde synthase activity"/>
    <property type="evidence" value="ECO:0007669"/>
    <property type="project" value="TreeGrafter"/>
</dbReference>
<dbReference type="GO" id="GO:0000287">
    <property type="term" value="F:magnesium ion binding"/>
    <property type="evidence" value="ECO:0007669"/>
    <property type="project" value="InterPro"/>
</dbReference>
<dbReference type="CDD" id="cd07035">
    <property type="entry name" value="TPP_PYR_POX_like"/>
    <property type="match status" value="1"/>
</dbReference>
<protein>
    <recommendedName>
        <fullName evidence="9">Glyoxylate carboligase</fullName>
    </recommendedName>
</protein>
<comment type="caution">
    <text evidence="7">The sequence shown here is derived from an EMBL/GenBank/DDBJ whole genome shotgun (WGS) entry which is preliminary data.</text>
</comment>
<dbReference type="InterPro" id="IPR011766">
    <property type="entry name" value="TPP_enzyme_TPP-bd"/>
</dbReference>
<dbReference type="SUPFAM" id="SSF52518">
    <property type="entry name" value="Thiamin diphosphate-binding fold (THDP-binding)"/>
    <property type="match status" value="2"/>
</dbReference>
<keyword evidence="8" id="KW-1185">Reference proteome</keyword>
<dbReference type="GO" id="GO:0009097">
    <property type="term" value="P:isoleucine biosynthetic process"/>
    <property type="evidence" value="ECO:0007669"/>
    <property type="project" value="TreeGrafter"/>
</dbReference>
<dbReference type="InterPro" id="IPR029035">
    <property type="entry name" value="DHS-like_NAD/FAD-binding_dom"/>
</dbReference>
<evidence type="ECO:0000313" key="7">
    <source>
        <dbReference type="EMBL" id="OJG10111.1"/>
    </source>
</evidence>
<evidence type="ECO:0000313" key="8">
    <source>
        <dbReference type="Proteomes" id="UP000182149"/>
    </source>
</evidence>
<feature type="domain" description="Thiamine pyrophosphate enzyme central" evidence="4">
    <location>
        <begin position="189"/>
        <end position="324"/>
    </location>
</feature>
<gene>
    <name evidence="7" type="ORF">RU93_GL000361</name>
</gene>
<dbReference type="GO" id="GO:0005948">
    <property type="term" value="C:acetolactate synthase complex"/>
    <property type="evidence" value="ECO:0007669"/>
    <property type="project" value="TreeGrafter"/>
</dbReference>
<dbReference type="Pfam" id="PF02776">
    <property type="entry name" value="TPP_enzyme_N"/>
    <property type="match status" value="1"/>
</dbReference>
<dbReference type="Gene3D" id="3.40.50.1220">
    <property type="entry name" value="TPP-binding domain"/>
    <property type="match status" value="1"/>
</dbReference>
<evidence type="ECO:0000259" key="6">
    <source>
        <dbReference type="Pfam" id="PF02776"/>
    </source>
</evidence>
<dbReference type="Pfam" id="PF00205">
    <property type="entry name" value="TPP_enzyme_M"/>
    <property type="match status" value="1"/>
</dbReference>
<dbReference type="SUPFAM" id="SSF52467">
    <property type="entry name" value="DHS-like NAD/FAD-binding domain"/>
    <property type="match status" value="1"/>
</dbReference>
<feature type="domain" description="Thiamine pyrophosphate enzyme TPP-binding" evidence="5">
    <location>
        <begin position="385"/>
        <end position="534"/>
    </location>
</feature>
<dbReference type="PANTHER" id="PTHR18968">
    <property type="entry name" value="THIAMINE PYROPHOSPHATE ENZYMES"/>
    <property type="match status" value="1"/>
</dbReference>
<keyword evidence="2 3" id="KW-0786">Thiamine pyrophosphate</keyword>
<sequence length="561" mass="61493">MQAAEAIVQIMVKEGIKDAFGIPGAGINPVYKYMEKISMNHYCMRHEEACVHAADGYYRAKHDIALAICTSGPGATNFVTGLYTAFADSIPVLAITGQANSWQLKQDAFQSVDMVSIASTVCKKVYCPLDAQEIPKIMQEAFHLMRSGRPGPVLIDLPLDIQQVEIDFDINQYEPLTVSKPQAAIDELHALLDMIEAAQSPAIIMGGGVILAKAEQALIEFAESLQLPIIQTYMAKGGVPIDHPLNAGHAGIQVGQPIGNRVFLDSDLIIGIGNRFTDRHTGNLEVYRRGRQFVHIDIEATQIGKVFQPDLGIVSDAQYALEQLNALVKERKMGDQQRLDVASLPQLRKELARETNYNQIPMIPHRVFQELNEVFDENTIFTAGCGITQIWSGQLQQINRPRRYLPSGGAGTLGFEVPAAFGAKVADPTAISVNVLGDFGFTFMGEEIAVAAAHNKPIITVIVNNAYLGLIRQNQKMAYGFEYGVDMPYNQTGLIDYVKIAEGYGCIGERVFTPTELRAALERAVASNQSYVIDAICEPEQLCDMGVALDNIRSFAPEKTE</sequence>
<dbReference type="EMBL" id="JXKD01000010">
    <property type="protein sequence ID" value="OJG10111.1"/>
    <property type="molecule type" value="Genomic_DNA"/>
</dbReference>
<dbReference type="Pfam" id="PF02775">
    <property type="entry name" value="TPP_enzyme_C"/>
    <property type="match status" value="1"/>
</dbReference>
<dbReference type="InterPro" id="IPR012001">
    <property type="entry name" value="Thiamin_PyroP_enz_TPP-bd_dom"/>
</dbReference>
<dbReference type="GO" id="GO:0030976">
    <property type="term" value="F:thiamine pyrophosphate binding"/>
    <property type="evidence" value="ECO:0007669"/>
    <property type="project" value="InterPro"/>
</dbReference>